<dbReference type="InterPro" id="IPR008822">
    <property type="entry name" value="Endonuclease_RusA-like"/>
</dbReference>
<dbReference type="Gene3D" id="3.30.1330.70">
    <property type="entry name" value="Holliday junction resolvase RusA"/>
    <property type="match status" value="1"/>
</dbReference>
<protein>
    <submittedName>
        <fullName evidence="2">Uncharacterized protein</fullName>
    </submittedName>
</protein>
<dbReference type="GO" id="GO:0006281">
    <property type="term" value="P:DNA repair"/>
    <property type="evidence" value="ECO:0007669"/>
    <property type="project" value="InterPro"/>
</dbReference>
<sequence length="98" mass="11385">MRRSDEYNAFRSTVMRITNIVGLVPFDGMVSVVIYVYRASKRGDLDNYIKPTLDALNSIAYHDDKQVAELHAYRLDDKHNPRIEITIEDLERIYNAPP</sequence>
<gene>
    <name evidence="2" type="ORF">LCGC14_2089790</name>
</gene>
<dbReference type="SUPFAM" id="SSF103084">
    <property type="entry name" value="Holliday junction resolvase RusA"/>
    <property type="match status" value="1"/>
</dbReference>
<accession>A0A0F9F0G1</accession>
<comment type="caution">
    <text evidence="2">The sequence shown here is derived from an EMBL/GenBank/DDBJ whole genome shotgun (WGS) entry which is preliminary data.</text>
</comment>
<dbReference type="GO" id="GO:0006310">
    <property type="term" value="P:DNA recombination"/>
    <property type="evidence" value="ECO:0007669"/>
    <property type="project" value="InterPro"/>
</dbReference>
<reference evidence="2" key="1">
    <citation type="journal article" date="2015" name="Nature">
        <title>Complex archaea that bridge the gap between prokaryotes and eukaryotes.</title>
        <authorList>
            <person name="Spang A."/>
            <person name="Saw J.H."/>
            <person name="Jorgensen S.L."/>
            <person name="Zaremba-Niedzwiedzka K."/>
            <person name="Martijn J."/>
            <person name="Lind A.E."/>
            <person name="van Eijk R."/>
            <person name="Schleper C."/>
            <person name="Guy L."/>
            <person name="Ettema T.J."/>
        </authorList>
    </citation>
    <scope>NUCLEOTIDE SEQUENCE</scope>
</reference>
<evidence type="ECO:0000256" key="1">
    <source>
        <dbReference type="SAM" id="Phobius"/>
    </source>
</evidence>
<proteinExistence type="predicted"/>
<dbReference type="GO" id="GO:0000287">
    <property type="term" value="F:magnesium ion binding"/>
    <property type="evidence" value="ECO:0007669"/>
    <property type="project" value="InterPro"/>
</dbReference>
<keyword evidence="1" id="KW-1133">Transmembrane helix</keyword>
<keyword evidence="1" id="KW-0812">Transmembrane</keyword>
<name>A0A0F9F0G1_9ZZZZ</name>
<evidence type="ECO:0000313" key="2">
    <source>
        <dbReference type="EMBL" id="KKL71951.1"/>
    </source>
</evidence>
<dbReference type="Pfam" id="PF05866">
    <property type="entry name" value="RusA"/>
    <property type="match status" value="1"/>
</dbReference>
<dbReference type="AlphaFoldDB" id="A0A0F9F0G1"/>
<feature type="transmembrane region" description="Helical" evidence="1">
    <location>
        <begin position="20"/>
        <end position="37"/>
    </location>
</feature>
<organism evidence="2">
    <name type="scientific">marine sediment metagenome</name>
    <dbReference type="NCBI Taxonomy" id="412755"/>
    <lineage>
        <taxon>unclassified sequences</taxon>
        <taxon>metagenomes</taxon>
        <taxon>ecological metagenomes</taxon>
    </lineage>
</organism>
<dbReference type="InterPro" id="IPR036614">
    <property type="entry name" value="RusA-like_sf"/>
</dbReference>
<keyword evidence="1" id="KW-0472">Membrane</keyword>
<dbReference type="EMBL" id="LAZR01025426">
    <property type="protein sequence ID" value="KKL71951.1"/>
    <property type="molecule type" value="Genomic_DNA"/>
</dbReference>